<evidence type="ECO:0000313" key="8">
    <source>
        <dbReference type="EMBL" id="CAI2375704.1"/>
    </source>
</evidence>
<keyword evidence="9" id="KW-1185">Reference proteome</keyword>
<comment type="caution">
    <text evidence="8">The sequence shown here is derived from an EMBL/GenBank/DDBJ whole genome shotgun (WGS) entry which is preliminary data.</text>
</comment>
<dbReference type="PANTHER" id="PTHR45686:SF4">
    <property type="entry name" value="ADP-RIBOSYLATION FACTOR GTPASE ACTIVATING PROTEIN 3, ISOFORM H"/>
    <property type="match status" value="1"/>
</dbReference>
<reference evidence="8" key="1">
    <citation type="submission" date="2023-07" db="EMBL/GenBank/DDBJ databases">
        <authorList>
            <consortium name="AG Swart"/>
            <person name="Singh M."/>
            <person name="Singh A."/>
            <person name="Seah K."/>
            <person name="Emmerich C."/>
        </authorList>
    </citation>
    <scope>NUCLEOTIDE SEQUENCE</scope>
    <source>
        <strain evidence="8">DP1</strain>
    </source>
</reference>
<evidence type="ECO:0000256" key="2">
    <source>
        <dbReference type="ARBA" id="ARBA00022723"/>
    </source>
</evidence>
<feature type="region of interest" description="Disordered" evidence="6">
    <location>
        <begin position="270"/>
        <end position="320"/>
    </location>
</feature>
<keyword evidence="4" id="KW-0862">Zinc</keyword>
<dbReference type="Gene3D" id="1.10.220.150">
    <property type="entry name" value="Arf GTPase activating protein"/>
    <property type="match status" value="1"/>
</dbReference>
<keyword evidence="2" id="KW-0479">Metal-binding</keyword>
<feature type="compositionally biased region" description="Polar residues" evidence="6">
    <location>
        <begin position="311"/>
        <end position="320"/>
    </location>
</feature>
<dbReference type="SMART" id="SM00105">
    <property type="entry name" value="ArfGap"/>
    <property type="match status" value="1"/>
</dbReference>
<feature type="domain" description="Arf-GAP" evidence="7">
    <location>
        <begin position="7"/>
        <end position="125"/>
    </location>
</feature>
<dbReference type="EMBL" id="CAMPGE010017199">
    <property type="protein sequence ID" value="CAI2375704.1"/>
    <property type="molecule type" value="Genomic_DNA"/>
</dbReference>
<dbReference type="AlphaFoldDB" id="A0AAD1XN66"/>
<dbReference type="PANTHER" id="PTHR45686">
    <property type="entry name" value="ADP-RIBOSYLATION FACTOR GTPASE ACTIVATING PROTEIN 3, ISOFORM H-RELATED"/>
    <property type="match status" value="1"/>
</dbReference>
<dbReference type="PRINTS" id="PR00405">
    <property type="entry name" value="REVINTRACTNG"/>
</dbReference>
<dbReference type="InterPro" id="IPR037278">
    <property type="entry name" value="ARFGAP/RecO"/>
</dbReference>
<dbReference type="InterPro" id="IPR001164">
    <property type="entry name" value="ArfGAP_dom"/>
</dbReference>
<dbReference type="GO" id="GO:0008270">
    <property type="term" value="F:zinc ion binding"/>
    <property type="evidence" value="ECO:0007669"/>
    <property type="project" value="UniProtKB-KW"/>
</dbReference>
<dbReference type="Gene3D" id="1.10.287.700">
    <property type="entry name" value="Helix hairpin bin"/>
    <property type="match status" value="1"/>
</dbReference>
<evidence type="ECO:0000259" key="7">
    <source>
        <dbReference type="PROSITE" id="PS50115"/>
    </source>
</evidence>
<evidence type="ECO:0000256" key="4">
    <source>
        <dbReference type="ARBA" id="ARBA00022833"/>
    </source>
</evidence>
<keyword evidence="1" id="KW-0343">GTPase activation</keyword>
<keyword evidence="3 5" id="KW-0863">Zinc-finger</keyword>
<feature type="compositionally biased region" description="Pro residues" evidence="6">
    <location>
        <begin position="298"/>
        <end position="309"/>
    </location>
</feature>
<protein>
    <recommendedName>
        <fullName evidence="7">Arf-GAP domain-containing protein</fullName>
    </recommendedName>
</protein>
<organism evidence="8 9">
    <name type="scientific">Euplotes crassus</name>
    <dbReference type="NCBI Taxonomy" id="5936"/>
    <lineage>
        <taxon>Eukaryota</taxon>
        <taxon>Sar</taxon>
        <taxon>Alveolata</taxon>
        <taxon>Ciliophora</taxon>
        <taxon>Intramacronucleata</taxon>
        <taxon>Spirotrichea</taxon>
        <taxon>Hypotrichia</taxon>
        <taxon>Euplotida</taxon>
        <taxon>Euplotidae</taxon>
        <taxon>Moneuplotes</taxon>
    </lineage>
</organism>
<dbReference type="GO" id="GO:0048205">
    <property type="term" value="P:COPI coating of Golgi vesicle"/>
    <property type="evidence" value="ECO:0007669"/>
    <property type="project" value="TreeGrafter"/>
</dbReference>
<dbReference type="Proteomes" id="UP001295684">
    <property type="component" value="Unassembled WGS sequence"/>
</dbReference>
<sequence>MNEVDEDAIFQELLLIDSNKRCFDCGQISPQWASVNNGIFICLNCSGIHRSYGVDISFVRSVTMDSWSPKQLKCMQLGGNHSLSEFLSSYDLMSEPMDVRYQTKAAEYYRKKLRAFCNEVEFHEEKPDYEEGRLPIEYKVKSQEELKNSIGGGHGPDGEHQPKDFINEFWSETKKVAKSGYDYTSTGVKKIGTKMEESGVTDKVKSGAKTVGTKTVEYGGIAYSKTKEGINKIATNEKVKEYSSKAYQGAKDVSTSVWGFFSKAVDQIKNSNGNAGEANGAGDGNLGGDANVMDQPDLAPPPPPQPPMDSVPTSAPSADS</sequence>
<dbReference type="SUPFAM" id="SSF57863">
    <property type="entry name" value="ArfGap/RecO-like zinc finger"/>
    <property type="match status" value="1"/>
</dbReference>
<name>A0AAD1XN66_EUPCR</name>
<dbReference type="GO" id="GO:0005096">
    <property type="term" value="F:GTPase activator activity"/>
    <property type="evidence" value="ECO:0007669"/>
    <property type="project" value="UniProtKB-KW"/>
</dbReference>
<evidence type="ECO:0000313" key="9">
    <source>
        <dbReference type="Proteomes" id="UP001295684"/>
    </source>
</evidence>
<gene>
    <name evidence="8" type="ORF">ECRASSUSDP1_LOCUS17068</name>
</gene>
<dbReference type="GO" id="GO:0000139">
    <property type="term" value="C:Golgi membrane"/>
    <property type="evidence" value="ECO:0007669"/>
    <property type="project" value="GOC"/>
</dbReference>
<dbReference type="Pfam" id="PF01412">
    <property type="entry name" value="ArfGap"/>
    <property type="match status" value="1"/>
</dbReference>
<evidence type="ECO:0000256" key="6">
    <source>
        <dbReference type="SAM" id="MobiDB-lite"/>
    </source>
</evidence>
<proteinExistence type="predicted"/>
<evidence type="ECO:0000256" key="1">
    <source>
        <dbReference type="ARBA" id="ARBA00022468"/>
    </source>
</evidence>
<dbReference type="PROSITE" id="PS50115">
    <property type="entry name" value="ARFGAP"/>
    <property type="match status" value="1"/>
</dbReference>
<evidence type="ECO:0000256" key="5">
    <source>
        <dbReference type="PROSITE-ProRule" id="PRU00288"/>
    </source>
</evidence>
<dbReference type="InterPro" id="IPR038508">
    <property type="entry name" value="ArfGAP_dom_sf"/>
</dbReference>
<dbReference type="CDD" id="cd08830">
    <property type="entry name" value="ArfGap_ArfGap1"/>
    <property type="match status" value="1"/>
</dbReference>
<evidence type="ECO:0000256" key="3">
    <source>
        <dbReference type="ARBA" id="ARBA00022771"/>
    </source>
</evidence>
<accession>A0AAD1XN66</accession>